<dbReference type="Proteomes" id="UP000054686">
    <property type="component" value="Unassembled WGS sequence"/>
</dbReference>
<evidence type="ECO:0000313" key="4">
    <source>
        <dbReference type="EMBL" id="KSW13075.1"/>
    </source>
</evidence>
<dbReference type="Pfam" id="PF00293">
    <property type="entry name" value="NUDIX"/>
    <property type="match status" value="1"/>
</dbReference>
<dbReference type="EMBL" id="LLVT01000001">
    <property type="protein sequence ID" value="KSW13075.1"/>
    <property type="molecule type" value="Genomic_DNA"/>
</dbReference>
<comment type="cofactor">
    <cofactor evidence="1">
        <name>Mg(2+)</name>
        <dbReference type="ChEBI" id="CHEBI:18420"/>
    </cofactor>
</comment>
<feature type="domain" description="Nudix hydrolase" evidence="3">
    <location>
        <begin position="19"/>
        <end position="164"/>
    </location>
</feature>
<sequence length="173" mass="18912">MATPDFVLELRRHMGHAPLWMPGTTVVIMRPAPGQVAIDWERPIAPEAVEILCVRRSDNGAWTPVTGIVDPGEEPAIAAAREALEEADVRIEVRRLLSVEVVGPVTYYNGDVTTYLDVAFAAEWVSGEPSPADGENSETAFFRGDQLPPMNDRFRRAVAKALSARPDADFLTA</sequence>
<dbReference type="InterPro" id="IPR015797">
    <property type="entry name" value="NUDIX_hydrolase-like_dom_sf"/>
</dbReference>
<dbReference type="InterPro" id="IPR000086">
    <property type="entry name" value="NUDIX_hydrolase_dom"/>
</dbReference>
<comment type="caution">
    <text evidence="4">The sequence shown here is derived from an EMBL/GenBank/DDBJ whole genome shotgun (WGS) entry which is preliminary data.</text>
</comment>
<dbReference type="GO" id="GO:0016787">
    <property type="term" value="F:hydrolase activity"/>
    <property type="evidence" value="ECO:0007669"/>
    <property type="project" value="UniProtKB-KW"/>
</dbReference>
<evidence type="ECO:0000256" key="1">
    <source>
        <dbReference type="ARBA" id="ARBA00001946"/>
    </source>
</evidence>
<dbReference type="OrthoDB" id="9814308at2"/>
<evidence type="ECO:0000313" key="5">
    <source>
        <dbReference type="Proteomes" id="UP000054686"/>
    </source>
</evidence>
<name>A0A0V8RYG7_9ACTO</name>
<gene>
    <name evidence="4" type="ORF">APY09_01550</name>
</gene>
<keyword evidence="2" id="KW-0378">Hydrolase</keyword>
<dbReference type="SUPFAM" id="SSF55811">
    <property type="entry name" value="Nudix"/>
    <property type="match status" value="1"/>
</dbReference>
<dbReference type="RefSeq" id="WP_060565855.1">
    <property type="nucleotide sequence ID" value="NZ_CP040006.1"/>
</dbReference>
<reference evidence="4 5" key="1">
    <citation type="submission" date="2015-10" db="EMBL/GenBank/DDBJ databases">
        <title>Draft Genome of Actinomyces odontolyticus subsp. actinosynbacter strain XH001.</title>
        <authorList>
            <person name="Mclean J.S."/>
            <person name="He X."/>
        </authorList>
    </citation>
    <scope>NUCLEOTIDE SEQUENCE [LARGE SCALE GENOMIC DNA]</scope>
    <source>
        <strain evidence="4 5">XH001</strain>
    </source>
</reference>
<organism evidence="4 5">
    <name type="scientific">Schaalia odontolytica</name>
    <dbReference type="NCBI Taxonomy" id="1660"/>
    <lineage>
        <taxon>Bacteria</taxon>
        <taxon>Bacillati</taxon>
        <taxon>Actinomycetota</taxon>
        <taxon>Actinomycetes</taxon>
        <taxon>Actinomycetales</taxon>
        <taxon>Actinomycetaceae</taxon>
        <taxon>Schaalia</taxon>
    </lineage>
</organism>
<dbReference type="PANTHER" id="PTHR43046:SF16">
    <property type="entry name" value="ADP-RIBOSE PYROPHOSPHATASE YJHB-RELATED"/>
    <property type="match status" value="1"/>
</dbReference>
<accession>A0A0V8RYG7</accession>
<dbReference type="PROSITE" id="PS00893">
    <property type="entry name" value="NUDIX_BOX"/>
    <property type="match status" value="1"/>
</dbReference>
<dbReference type="PROSITE" id="PS51462">
    <property type="entry name" value="NUDIX"/>
    <property type="match status" value="1"/>
</dbReference>
<dbReference type="AlphaFoldDB" id="A0A0V8RYG7"/>
<dbReference type="Gene3D" id="3.90.79.10">
    <property type="entry name" value="Nucleoside Triphosphate Pyrophosphohydrolase"/>
    <property type="match status" value="1"/>
</dbReference>
<protein>
    <submittedName>
        <fullName evidence="4">ADP-ribose pyrophosphatase</fullName>
    </submittedName>
</protein>
<evidence type="ECO:0000256" key="2">
    <source>
        <dbReference type="ARBA" id="ARBA00022801"/>
    </source>
</evidence>
<dbReference type="PANTHER" id="PTHR43046">
    <property type="entry name" value="GDP-MANNOSE MANNOSYL HYDROLASE"/>
    <property type="match status" value="1"/>
</dbReference>
<dbReference type="InterPro" id="IPR020084">
    <property type="entry name" value="NUDIX_hydrolase_CS"/>
</dbReference>
<proteinExistence type="predicted"/>
<evidence type="ECO:0000259" key="3">
    <source>
        <dbReference type="PROSITE" id="PS51462"/>
    </source>
</evidence>